<evidence type="ECO:0000256" key="1">
    <source>
        <dbReference type="SAM" id="Phobius"/>
    </source>
</evidence>
<evidence type="ECO:0000313" key="3">
    <source>
        <dbReference type="Proteomes" id="UP000192491"/>
    </source>
</evidence>
<keyword evidence="1" id="KW-0812">Transmembrane</keyword>
<gene>
    <name evidence="2" type="ORF">BWK73_27325</name>
</gene>
<accession>A0A1Y1QK64</accession>
<name>A0A1Y1QK64_9GAMM</name>
<comment type="caution">
    <text evidence="2">The sequence shown here is derived from an EMBL/GenBank/DDBJ whole genome shotgun (WGS) entry which is preliminary data.</text>
</comment>
<keyword evidence="1" id="KW-0472">Membrane</keyword>
<feature type="transmembrane region" description="Helical" evidence="1">
    <location>
        <begin position="7"/>
        <end position="24"/>
    </location>
</feature>
<protein>
    <submittedName>
        <fullName evidence="2">Uncharacterized protein</fullName>
    </submittedName>
</protein>
<proteinExistence type="predicted"/>
<dbReference type="Proteomes" id="UP000192491">
    <property type="component" value="Unassembled WGS sequence"/>
</dbReference>
<evidence type="ECO:0000313" key="2">
    <source>
        <dbReference type="EMBL" id="OQX07698.1"/>
    </source>
</evidence>
<feature type="transmembrane region" description="Helical" evidence="1">
    <location>
        <begin position="30"/>
        <end position="49"/>
    </location>
</feature>
<reference evidence="2 3" key="1">
    <citation type="submission" date="2017-01" db="EMBL/GenBank/DDBJ databases">
        <title>Novel large sulfur bacteria in the metagenomes of groundwater-fed chemosynthetic microbial mats in the Lake Huron basin.</title>
        <authorList>
            <person name="Sharrar A.M."/>
            <person name="Flood B.E."/>
            <person name="Bailey J.V."/>
            <person name="Jones D.S."/>
            <person name="Biddanda B."/>
            <person name="Ruberg S.A."/>
            <person name="Marcus D.N."/>
            <person name="Dick G.J."/>
        </authorList>
    </citation>
    <scope>NUCLEOTIDE SEQUENCE [LARGE SCALE GENOMIC DNA]</scope>
    <source>
        <strain evidence="2">A8</strain>
    </source>
</reference>
<sequence>MGIRFSSIIMGAILAGIGFVWVLSTTIAAFGWLQTFASIVLTLALGLFYQIGYSDGKNAHYLNAKPGDTTPIQQRCAPKA</sequence>
<dbReference type="EMBL" id="MTEJ01000200">
    <property type="protein sequence ID" value="OQX07698.1"/>
    <property type="molecule type" value="Genomic_DNA"/>
</dbReference>
<dbReference type="AlphaFoldDB" id="A0A1Y1QK64"/>
<keyword evidence="1" id="KW-1133">Transmembrane helix</keyword>
<organism evidence="2 3">
    <name type="scientific">Thiothrix lacustris</name>
    <dbReference type="NCBI Taxonomy" id="525917"/>
    <lineage>
        <taxon>Bacteria</taxon>
        <taxon>Pseudomonadati</taxon>
        <taxon>Pseudomonadota</taxon>
        <taxon>Gammaproteobacteria</taxon>
        <taxon>Thiotrichales</taxon>
        <taxon>Thiotrichaceae</taxon>
        <taxon>Thiothrix</taxon>
    </lineage>
</organism>